<dbReference type="GO" id="GO:0043328">
    <property type="term" value="P:protein transport to vacuole involved in ubiquitin-dependent protein catabolic process via the multivesicular body sorting pathway"/>
    <property type="evidence" value="ECO:0007669"/>
    <property type="project" value="InterPro"/>
</dbReference>
<protein>
    <submittedName>
        <fullName evidence="9">Uncharacterized protein</fullName>
    </submittedName>
</protein>
<feature type="compositionally biased region" description="Low complexity" evidence="6">
    <location>
        <begin position="309"/>
        <end position="321"/>
    </location>
</feature>
<dbReference type="InterPro" id="IPR008942">
    <property type="entry name" value="ENTH_VHS"/>
</dbReference>
<gene>
    <name evidence="9" type="ORF">KP509_34G026000</name>
</gene>
<dbReference type="PROSITE" id="PS50179">
    <property type="entry name" value="VHS"/>
    <property type="match status" value="1"/>
</dbReference>
<dbReference type="Proteomes" id="UP000825935">
    <property type="component" value="Chromosome 34"/>
</dbReference>
<feature type="compositionally biased region" description="Polar residues" evidence="6">
    <location>
        <begin position="294"/>
        <end position="308"/>
    </location>
</feature>
<dbReference type="CDD" id="cd14231">
    <property type="entry name" value="GAT_GGA-like_plant"/>
    <property type="match status" value="1"/>
</dbReference>
<dbReference type="OrthoDB" id="2018246at2759"/>
<keyword evidence="5" id="KW-0472">Membrane</keyword>
<evidence type="ECO:0000259" key="7">
    <source>
        <dbReference type="PROSITE" id="PS50179"/>
    </source>
</evidence>
<dbReference type="InterPro" id="IPR038425">
    <property type="entry name" value="GAT_sf"/>
</dbReference>
<comment type="subcellular location">
    <subcellularLocation>
        <location evidence="1">Membrane</location>
        <topology evidence="1">Peripheral membrane protein</topology>
    </subcellularLocation>
</comment>
<evidence type="ECO:0000256" key="4">
    <source>
        <dbReference type="ARBA" id="ARBA00022927"/>
    </source>
</evidence>
<accession>A0A8T2QJ67</accession>
<dbReference type="AlphaFoldDB" id="A0A8T2QJ67"/>
<dbReference type="Pfam" id="PF03127">
    <property type="entry name" value="GAT"/>
    <property type="match status" value="1"/>
</dbReference>
<organism evidence="9 10">
    <name type="scientific">Ceratopteris richardii</name>
    <name type="common">Triangle waterfern</name>
    <dbReference type="NCBI Taxonomy" id="49495"/>
    <lineage>
        <taxon>Eukaryota</taxon>
        <taxon>Viridiplantae</taxon>
        <taxon>Streptophyta</taxon>
        <taxon>Embryophyta</taxon>
        <taxon>Tracheophyta</taxon>
        <taxon>Polypodiopsida</taxon>
        <taxon>Polypodiidae</taxon>
        <taxon>Polypodiales</taxon>
        <taxon>Pteridineae</taxon>
        <taxon>Pteridaceae</taxon>
        <taxon>Parkerioideae</taxon>
        <taxon>Ceratopteris</taxon>
    </lineage>
</organism>
<dbReference type="PROSITE" id="PS50909">
    <property type="entry name" value="GAT"/>
    <property type="match status" value="1"/>
</dbReference>
<sequence length="735" mass="80147">MATLVNRATSERLSGPDWAMNMELCEIIRKDPGMTKDAVKACKKQIAHKNPRVKLLALTLLETVMKNCGDVVHHQVATKDVLHEMVKIAKKNKDVQVRDKILSLLDIWQEAFGGPNGIYPQFFLAYDELRRTGAIFPHRTENPTPLFTTPQTYTISSNLSSSLDAPSMMPSGSQAPRQNDLSLLSLSDIHNARSGMDVLAEMLNAINPHDKQALRDEVILELVEQCCTAEKQVMQLIGTTSDEELLCQGLSLNDDLKRVLAKHKALVSGISLPLETPSAPPLLNHESEEEPEDSLSQLVRRSTSKMRPSSSASLSGGSQLVSLPAPVESHSQLQNMTTSSTAGGVSTIDLLSGDVYGDSNQPQIVPITTQGLTLSLSGFSFQEESDIFSNGSGVQSAVAGSAFVENEQVHSQLNGIVPGSFEQPLGRCSYDQMHEQVNNSYLVPWAQTQLDSDSSAQTASGLTLLQSSGPSFAPQQAALIYGTNHLHAQGNDCPSSNPQQLLISENFSVQKVGLQSISQTASITQPLTPQGCVPSQQAHQLQENTIFNANMPNMTQMVSQQGHGPPPPVQHEVYMSYHAQPEQELGFGSHAYSISVQSKQSQSVSSHLPRAPWVTENTSLPDSSITPSPFDVTVAPSFPVQTTVAQEMLHQHQFTSSGQFSPFVQPGMMQMQNLSTQSTGSCQSMEPKGLYMQQYFDYGLFQHHNIHQKQVKKEDGLFKDLFDLAKTEKVGASSK</sequence>
<evidence type="ECO:0000256" key="5">
    <source>
        <dbReference type="ARBA" id="ARBA00023136"/>
    </source>
</evidence>
<dbReference type="GO" id="GO:0016020">
    <property type="term" value="C:membrane"/>
    <property type="evidence" value="ECO:0007669"/>
    <property type="project" value="UniProtKB-SubCell"/>
</dbReference>
<dbReference type="SUPFAM" id="SSF89009">
    <property type="entry name" value="GAT-like domain"/>
    <property type="match status" value="1"/>
</dbReference>
<evidence type="ECO:0000256" key="3">
    <source>
        <dbReference type="ARBA" id="ARBA00022448"/>
    </source>
</evidence>
<dbReference type="EMBL" id="CM035439">
    <property type="protein sequence ID" value="KAH7283836.1"/>
    <property type="molecule type" value="Genomic_DNA"/>
</dbReference>
<dbReference type="EMBL" id="CM035439">
    <property type="protein sequence ID" value="KAH7283834.1"/>
    <property type="molecule type" value="Genomic_DNA"/>
</dbReference>
<dbReference type="SUPFAM" id="SSF48464">
    <property type="entry name" value="ENTH/VHS domain"/>
    <property type="match status" value="1"/>
</dbReference>
<evidence type="ECO:0000313" key="10">
    <source>
        <dbReference type="Proteomes" id="UP000825935"/>
    </source>
</evidence>
<keyword evidence="3" id="KW-0813">Transport</keyword>
<dbReference type="PANTHER" id="PTHR45898:SF4">
    <property type="entry name" value="TARGET OF MYB PROTEIN 1"/>
    <property type="match status" value="1"/>
</dbReference>
<dbReference type="SMART" id="SM00288">
    <property type="entry name" value="VHS"/>
    <property type="match status" value="1"/>
</dbReference>
<keyword evidence="4" id="KW-0653">Protein transport</keyword>
<dbReference type="GO" id="GO:0035091">
    <property type="term" value="F:phosphatidylinositol binding"/>
    <property type="evidence" value="ECO:0007669"/>
    <property type="project" value="InterPro"/>
</dbReference>
<dbReference type="InterPro" id="IPR002014">
    <property type="entry name" value="VHS_dom"/>
</dbReference>
<dbReference type="GO" id="GO:0043130">
    <property type="term" value="F:ubiquitin binding"/>
    <property type="evidence" value="ECO:0007669"/>
    <property type="project" value="InterPro"/>
</dbReference>
<dbReference type="Gene3D" id="1.25.40.90">
    <property type="match status" value="1"/>
</dbReference>
<dbReference type="CDD" id="cd03561">
    <property type="entry name" value="VHS"/>
    <property type="match status" value="1"/>
</dbReference>
<evidence type="ECO:0000256" key="1">
    <source>
        <dbReference type="ARBA" id="ARBA00004170"/>
    </source>
</evidence>
<dbReference type="InterPro" id="IPR044836">
    <property type="entry name" value="TOL_plant"/>
</dbReference>
<name>A0A8T2QJ67_CERRI</name>
<evidence type="ECO:0000259" key="8">
    <source>
        <dbReference type="PROSITE" id="PS50909"/>
    </source>
</evidence>
<dbReference type="InterPro" id="IPR004152">
    <property type="entry name" value="GAT_dom"/>
</dbReference>
<dbReference type="GO" id="GO:0005737">
    <property type="term" value="C:cytoplasm"/>
    <property type="evidence" value="ECO:0007669"/>
    <property type="project" value="UniProtKB-ARBA"/>
</dbReference>
<dbReference type="Pfam" id="PF00790">
    <property type="entry name" value="VHS"/>
    <property type="match status" value="1"/>
</dbReference>
<feature type="region of interest" description="Disordered" evidence="6">
    <location>
        <begin position="276"/>
        <end position="321"/>
    </location>
</feature>
<evidence type="ECO:0000313" key="9">
    <source>
        <dbReference type="EMBL" id="KAH7283836.1"/>
    </source>
</evidence>
<comment type="caution">
    <text evidence="9">The sequence shown here is derived from an EMBL/GenBank/DDBJ whole genome shotgun (WGS) entry which is preliminary data.</text>
</comment>
<comment type="similarity">
    <text evidence="2">Belongs to the TOM1 family.</text>
</comment>
<dbReference type="Gene3D" id="1.20.58.160">
    <property type="match status" value="1"/>
</dbReference>
<keyword evidence="10" id="KW-1185">Reference proteome</keyword>
<evidence type="ECO:0000256" key="2">
    <source>
        <dbReference type="ARBA" id="ARBA00007708"/>
    </source>
</evidence>
<feature type="domain" description="VHS" evidence="7">
    <location>
        <begin position="8"/>
        <end position="137"/>
    </location>
</feature>
<dbReference type="PANTHER" id="PTHR45898">
    <property type="entry name" value="TOM1-LIKE PROTEIN"/>
    <property type="match status" value="1"/>
</dbReference>
<proteinExistence type="inferred from homology"/>
<feature type="domain" description="GAT" evidence="8">
    <location>
        <begin position="180"/>
        <end position="268"/>
    </location>
</feature>
<reference evidence="9" key="1">
    <citation type="submission" date="2021-08" db="EMBL/GenBank/DDBJ databases">
        <title>WGS assembly of Ceratopteris richardii.</title>
        <authorList>
            <person name="Marchant D.B."/>
            <person name="Chen G."/>
            <person name="Jenkins J."/>
            <person name="Shu S."/>
            <person name="Leebens-Mack J."/>
            <person name="Grimwood J."/>
            <person name="Schmutz J."/>
            <person name="Soltis P."/>
            <person name="Soltis D."/>
            <person name="Chen Z.-H."/>
        </authorList>
    </citation>
    <scope>NUCLEOTIDE SEQUENCE</scope>
    <source>
        <strain evidence="9">Whitten #5841</strain>
        <tissue evidence="9">Leaf</tissue>
    </source>
</reference>
<evidence type="ECO:0000256" key="6">
    <source>
        <dbReference type="SAM" id="MobiDB-lite"/>
    </source>
</evidence>